<dbReference type="SUPFAM" id="SSF51735">
    <property type="entry name" value="NAD(P)-binding Rossmann-fold domains"/>
    <property type="match status" value="1"/>
</dbReference>
<keyword evidence="2 7" id="KW-0560">Oxidoreductase</keyword>
<dbReference type="InterPro" id="IPR036291">
    <property type="entry name" value="NAD(P)-bd_dom_sf"/>
</dbReference>
<evidence type="ECO:0000313" key="8">
    <source>
        <dbReference type="Proteomes" id="UP000549971"/>
    </source>
</evidence>
<evidence type="ECO:0000256" key="3">
    <source>
        <dbReference type="ARBA" id="ARBA00023027"/>
    </source>
</evidence>
<dbReference type="PROSITE" id="PS00895">
    <property type="entry name" value="3_HYDROXYISOBUT_DH"/>
    <property type="match status" value="1"/>
</dbReference>
<dbReference type="GO" id="GO:0051287">
    <property type="term" value="F:NAD binding"/>
    <property type="evidence" value="ECO:0007669"/>
    <property type="project" value="InterPro"/>
</dbReference>
<dbReference type="Pfam" id="PF03446">
    <property type="entry name" value="NAD_binding_2"/>
    <property type="match status" value="1"/>
</dbReference>
<dbReference type="AlphaFoldDB" id="A0A7W9J127"/>
<dbReference type="EMBL" id="JACHMY010000001">
    <property type="protein sequence ID" value="MBB5833349.1"/>
    <property type="molecule type" value="Genomic_DNA"/>
</dbReference>
<dbReference type="PANTHER" id="PTHR43060">
    <property type="entry name" value="3-HYDROXYISOBUTYRATE DEHYDROGENASE-LIKE 1, MITOCHONDRIAL-RELATED"/>
    <property type="match status" value="1"/>
</dbReference>
<dbReference type="Gene3D" id="3.40.50.720">
    <property type="entry name" value="NAD(P)-binding Rossmann-like Domain"/>
    <property type="match status" value="1"/>
</dbReference>
<protein>
    <submittedName>
        <fullName evidence="7">2-hydroxy-3-oxopropionate reductase</fullName>
        <ecNumber evidence="7">1.1.1.60</ecNumber>
    </submittedName>
</protein>
<dbReference type="GO" id="GO:0050661">
    <property type="term" value="F:NADP binding"/>
    <property type="evidence" value="ECO:0007669"/>
    <property type="project" value="InterPro"/>
</dbReference>
<dbReference type="InterPro" id="IPR008927">
    <property type="entry name" value="6-PGluconate_DH-like_C_sf"/>
</dbReference>
<organism evidence="7 8">
    <name type="scientific">Kribbella italica</name>
    <dbReference type="NCBI Taxonomy" id="1540520"/>
    <lineage>
        <taxon>Bacteria</taxon>
        <taxon>Bacillati</taxon>
        <taxon>Actinomycetota</taxon>
        <taxon>Actinomycetes</taxon>
        <taxon>Propionibacteriales</taxon>
        <taxon>Kribbellaceae</taxon>
        <taxon>Kribbella</taxon>
    </lineage>
</organism>
<proteinExistence type="inferred from homology"/>
<dbReference type="GO" id="GO:0008679">
    <property type="term" value="F:2-hydroxy-3-oxopropionate reductase activity"/>
    <property type="evidence" value="ECO:0007669"/>
    <property type="project" value="UniProtKB-EC"/>
</dbReference>
<dbReference type="GO" id="GO:0016054">
    <property type="term" value="P:organic acid catabolic process"/>
    <property type="evidence" value="ECO:0007669"/>
    <property type="project" value="UniProtKB-ARBA"/>
</dbReference>
<feature type="domain" description="6-phosphogluconate dehydrogenase NADP-binding" evidence="5">
    <location>
        <begin position="4"/>
        <end position="163"/>
    </location>
</feature>
<comment type="similarity">
    <text evidence="1">Belongs to the HIBADH-related family.</text>
</comment>
<dbReference type="InterPro" id="IPR002204">
    <property type="entry name" value="3-OH-isobutyrate_DH-rel_CS"/>
</dbReference>
<dbReference type="RefSeq" id="WP_184793248.1">
    <property type="nucleotide sequence ID" value="NZ_JACHMY010000001.1"/>
</dbReference>
<evidence type="ECO:0000256" key="2">
    <source>
        <dbReference type="ARBA" id="ARBA00023002"/>
    </source>
</evidence>
<feature type="domain" description="3-hydroxyisobutyrate dehydrogenase-like NAD-binding" evidence="6">
    <location>
        <begin position="166"/>
        <end position="285"/>
    </location>
</feature>
<dbReference type="InterPro" id="IPR013328">
    <property type="entry name" value="6PGD_dom2"/>
</dbReference>
<keyword evidence="8" id="KW-1185">Reference proteome</keyword>
<accession>A0A7W9J127</accession>
<dbReference type="InterPro" id="IPR029154">
    <property type="entry name" value="HIBADH-like_NADP-bd"/>
</dbReference>
<sequence>MARKIGFIGLGIMGSHMAANLVRAGYDVSGYDVVPASVEKLLQAGGKPAPTIAEAVAGAEVVITMLPDSPQVAEVVLGAGGVLESAPAGLLLIDMSSIAPETSLEVARVGAEHGVQVLDAPVSGGEQGAIKASLSIMVGGEADVFETARPIFEDLGRTIVHVGGHGAGQTVKAANQLMVAGIISLVSEAIVLLEASGVDGERGLEVLAGGLAGNRILDLKASTMLGREFAPGFRIDLHHKDMGIALSAARAAGVALPVTGLVAQLVSAARAMGHGSLDHSALLKVVEELSGRNT</sequence>
<evidence type="ECO:0000259" key="6">
    <source>
        <dbReference type="Pfam" id="PF14833"/>
    </source>
</evidence>
<evidence type="ECO:0000259" key="5">
    <source>
        <dbReference type="Pfam" id="PF03446"/>
    </source>
</evidence>
<dbReference type="InterPro" id="IPR006115">
    <property type="entry name" value="6PGDH_NADP-bd"/>
</dbReference>
<keyword evidence="3" id="KW-0520">NAD</keyword>
<dbReference type="Gene3D" id="1.10.1040.10">
    <property type="entry name" value="N-(1-d-carboxylethyl)-l-norvaline Dehydrogenase, domain 2"/>
    <property type="match status" value="1"/>
</dbReference>
<dbReference type="InterPro" id="IPR015815">
    <property type="entry name" value="HIBADH-related"/>
</dbReference>
<comment type="caution">
    <text evidence="7">The sequence shown here is derived from an EMBL/GenBank/DDBJ whole genome shotgun (WGS) entry which is preliminary data.</text>
</comment>
<dbReference type="Proteomes" id="UP000549971">
    <property type="component" value="Unassembled WGS sequence"/>
</dbReference>
<evidence type="ECO:0000256" key="1">
    <source>
        <dbReference type="ARBA" id="ARBA00009080"/>
    </source>
</evidence>
<feature type="active site" evidence="4">
    <location>
        <position position="172"/>
    </location>
</feature>
<dbReference type="EC" id="1.1.1.60" evidence="7"/>
<name>A0A7W9J127_9ACTN</name>
<gene>
    <name evidence="7" type="ORF">HDA39_000083</name>
</gene>
<evidence type="ECO:0000313" key="7">
    <source>
        <dbReference type="EMBL" id="MBB5833349.1"/>
    </source>
</evidence>
<dbReference type="PIRSF" id="PIRSF000103">
    <property type="entry name" value="HIBADH"/>
    <property type="match status" value="1"/>
</dbReference>
<reference evidence="7 8" key="1">
    <citation type="submission" date="2020-08" db="EMBL/GenBank/DDBJ databases">
        <title>Sequencing the genomes of 1000 actinobacteria strains.</title>
        <authorList>
            <person name="Klenk H.-P."/>
        </authorList>
    </citation>
    <scope>NUCLEOTIDE SEQUENCE [LARGE SCALE GENOMIC DNA]</scope>
    <source>
        <strain evidence="7 8">DSM 28967</strain>
    </source>
</reference>
<dbReference type="NCBIfam" id="TIGR01505">
    <property type="entry name" value="tartro_sem_red"/>
    <property type="match status" value="1"/>
</dbReference>
<dbReference type="SUPFAM" id="SSF48179">
    <property type="entry name" value="6-phosphogluconate dehydrogenase C-terminal domain-like"/>
    <property type="match status" value="1"/>
</dbReference>
<evidence type="ECO:0000256" key="4">
    <source>
        <dbReference type="PIRSR" id="PIRSR000103-1"/>
    </source>
</evidence>
<dbReference type="Pfam" id="PF14833">
    <property type="entry name" value="NAD_binding_11"/>
    <property type="match status" value="1"/>
</dbReference>
<dbReference type="GO" id="GO:0046487">
    <property type="term" value="P:glyoxylate metabolic process"/>
    <property type="evidence" value="ECO:0007669"/>
    <property type="project" value="InterPro"/>
</dbReference>
<dbReference type="InterPro" id="IPR006398">
    <property type="entry name" value="Tartro_sem_red"/>
</dbReference>
<dbReference type="PANTHER" id="PTHR43060:SF15">
    <property type="entry name" value="3-HYDROXYISOBUTYRATE DEHYDROGENASE-LIKE 1, MITOCHONDRIAL-RELATED"/>
    <property type="match status" value="1"/>
</dbReference>